<keyword evidence="2" id="KW-1185">Reference proteome</keyword>
<feature type="domain" description="Endonuclease/exonuclease/phosphatase" evidence="1">
    <location>
        <begin position="5"/>
        <end position="200"/>
    </location>
</feature>
<dbReference type="KEGG" id="jre:118344161"/>
<dbReference type="InParanoid" id="A0A6P9DXM4"/>
<protein>
    <submittedName>
        <fullName evidence="3">Uncharacterized protein LOC118344161</fullName>
    </submittedName>
</protein>
<dbReference type="GeneID" id="118344161"/>
<dbReference type="Pfam" id="PF03372">
    <property type="entry name" value="Exo_endo_phos"/>
    <property type="match status" value="1"/>
</dbReference>
<dbReference type="RefSeq" id="XP_035539989.1">
    <property type="nucleotide sequence ID" value="XM_035684096.1"/>
</dbReference>
<evidence type="ECO:0000259" key="1">
    <source>
        <dbReference type="Pfam" id="PF03372"/>
    </source>
</evidence>
<dbReference type="InterPro" id="IPR005135">
    <property type="entry name" value="Endo/exonuclease/phosphatase"/>
</dbReference>
<dbReference type="OrthoDB" id="1113909at2759"/>
<dbReference type="Proteomes" id="UP000235220">
    <property type="component" value="Chromosome 13"/>
</dbReference>
<gene>
    <name evidence="3" type="primary">LOC118344161</name>
</gene>
<dbReference type="SUPFAM" id="SSF56219">
    <property type="entry name" value="DNase I-like"/>
    <property type="match status" value="1"/>
</dbReference>
<name>A0A6P9DXM4_JUGRE</name>
<evidence type="ECO:0000313" key="3">
    <source>
        <dbReference type="RefSeq" id="XP_035539989.1"/>
    </source>
</evidence>
<reference evidence="3" key="1">
    <citation type="submission" date="2025-08" db="UniProtKB">
        <authorList>
            <consortium name="RefSeq"/>
        </authorList>
    </citation>
    <scope>IDENTIFICATION</scope>
    <source>
        <tissue evidence="3">Leaves</tissue>
    </source>
</reference>
<dbReference type="AlphaFoldDB" id="A0A6P9DXM4"/>
<dbReference type="Gene3D" id="3.60.10.10">
    <property type="entry name" value="Endonuclease/exonuclease/phosphatase"/>
    <property type="match status" value="1"/>
</dbReference>
<accession>A0A6P9DXM4</accession>
<dbReference type="PANTHER" id="PTHR33710">
    <property type="entry name" value="BNAC02G09200D PROTEIN"/>
    <property type="match status" value="1"/>
</dbReference>
<sequence length="477" mass="54473">MRLLAWNCRGIARSTAIRSLRAKIRIYNPDVIFLSETLLSSCENASIVNRLGFTFFVHSPPTKKWGGLLLLYRPGFDIELVNISANMISALVYSDPVHVPWLLNLVYCPAAVNQKQWFWDMLSQTTDSFSGPSLAIGDFNYILSQSEKFGGKSFAQSSTLKGLPLFMNRFGFVDIGFNGPKYTWSNKRAGFNLIKERLDRGIANLEWIELFPNAFITTLTRDSSDHAPILLDTSKNHQSNKSFKFEEFWLRDPSIFITIKKAWSQGFIGTPSFIPSKKLKNTKKALRDWNLKNFGHIQAQIKHLSDILSSIQDQDLPPSSLSLEMDLQTNLQELLIREETLWRQKSRVTWLTTTDLNTKFFHASTVIRRRRNMIDCLKTGRNQWSTDPSIIATTIQDHFQKIFTSSNPSPSVNMDHLFPRKITDVENDYLCHIPTDEEIFLVVKALPSSKAPGPDGFTGLFYKKILGNYQTRCPGHC</sequence>
<evidence type="ECO:0000313" key="2">
    <source>
        <dbReference type="Proteomes" id="UP000235220"/>
    </source>
</evidence>
<dbReference type="PANTHER" id="PTHR33710:SF77">
    <property type="entry name" value="DNASE I-LIKE SUPERFAMILY PROTEIN"/>
    <property type="match status" value="1"/>
</dbReference>
<organism evidence="2 3">
    <name type="scientific">Juglans regia</name>
    <name type="common">English walnut</name>
    <dbReference type="NCBI Taxonomy" id="51240"/>
    <lineage>
        <taxon>Eukaryota</taxon>
        <taxon>Viridiplantae</taxon>
        <taxon>Streptophyta</taxon>
        <taxon>Embryophyta</taxon>
        <taxon>Tracheophyta</taxon>
        <taxon>Spermatophyta</taxon>
        <taxon>Magnoliopsida</taxon>
        <taxon>eudicotyledons</taxon>
        <taxon>Gunneridae</taxon>
        <taxon>Pentapetalae</taxon>
        <taxon>rosids</taxon>
        <taxon>fabids</taxon>
        <taxon>Fagales</taxon>
        <taxon>Juglandaceae</taxon>
        <taxon>Juglans</taxon>
    </lineage>
</organism>
<dbReference type="InterPro" id="IPR036691">
    <property type="entry name" value="Endo/exonu/phosph_ase_sf"/>
</dbReference>
<proteinExistence type="predicted"/>
<dbReference type="GO" id="GO:0003824">
    <property type="term" value="F:catalytic activity"/>
    <property type="evidence" value="ECO:0007669"/>
    <property type="project" value="InterPro"/>
</dbReference>